<dbReference type="Gene3D" id="1.20.1070.10">
    <property type="entry name" value="Rhodopsin 7-helix transmembrane proteins"/>
    <property type="match status" value="1"/>
</dbReference>
<feature type="transmembrane region" description="Helical" evidence="1">
    <location>
        <begin position="141"/>
        <end position="166"/>
    </location>
</feature>
<keyword evidence="3" id="KW-1185">Reference proteome</keyword>
<sequence>MEAICTTNVVVERTDQTPELPYVNNTDLVKLQQRFDDALVYSAWYGVAMPTVAAVGVVLNAMAFRLVDFSRIPGRTDSIVHEHHDTIRCPRTGYVSSLLMADSLYLVCAVLLQTPVRWLPPVSRLSQFRRALQTTQRLHMHVYALCDISQSLVAGYTLAVVVQLYMWMFAPMATITWSTTERVSKVVSTIFTTTILVHLLHFFKFVQDRTVIGGVSLTQVCLSDMYANDSFHTYDNYVYFVLFVFLPYAVAAALTARVCIAYVRAAMHDCDVVPPAFRVFKDVSSRTNGAVAALYFVMYAVNNVAYVESMRSPHYVIVSRECRVITTDRRFVFSPRLYELLNSVALMLNSSTKFIVLFASRRQFRYVVAACLQKVFSQNVVVDVVRGVFTIRHRVAPPHRSDVTDLKKSNEV</sequence>
<dbReference type="PANTHER" id="PTHR46641">
    <property type="entry name" value="FMRFAMIDE RECEPTOR-RELATED"/>
    <property type="match status" value="1"/>
</dbReference>
<keyword evidence="1" id="KW-0472">Membrane</keyword>
<keyword evidence="1" id="KW-1133">Transmembrane helix</keyword>
<dbReference type="InterPro" id="IPR052954">
    <property type="entry name" value="GPCR-Ligand_Int"/>
</dbReference>
<evidence type="ECO:0000313" key="2">
    <source>
        <dbReference type="EMBL" id="KAK2170609.1"/>
    </source>
</evidence>
<feature type="transmembrane region" description="Helical" evidence="1">
    <location>
        <begin position="38"/>
        <end position="63"/>
    </location>
</feature>
<organism evidence="2 3">
    <name type="scientific">Ridgeia piscesae</name>
    <name type="common">Tubeworm</name>
    <dbReference type="NCBI Taxonomy" id="27915"/>
    <lineage>
        <taxon>Eukaryota</taxon>
        <taxon>Metazoa</taxon>
        <taxon>Spiralia</taxon>
        <taxon>Lophotrochozoa</taxon>
        <taxon>Annelida</taxon>
        <taxon>Polychaeta</taxon>
        <taxon>Sedentaria</taxon>
        <taxon>Canalipalpata</taxon>
        <taxon>Sabellida</taxon>
        <taxon>Siboglinidae</taxon>
        <taxon>Ridgeia</taxon>
    </lineage>
</organism>
<proteinExistence type="predicted"/>
<evidence type="ECO:0000313" key="3">
    <source>
        <dbReference type="Proteomes" id="UP001209878"/>
    </source>
</evidence>
<evidence type="ECO:0000256" key="1">
    <source>
        <dbReference type="SAM" id="Phobius"/>
    </source>
</evidence>
<dbReference type="PANTHER" id="PTHR46641:SF2">
    <property type="entry name" value="FMRFAMIDE RECEPTOR"/>
    <property type="match status" value="1"/>
</dbReference>
<feature type="transmembrane region" description="Helical" evidence="1">
    <location>
        <begin position="103"/>
        <end position="120"/>
    </location>
</feature>
<feature type="transmembrane region" description="Helical" evidence="1">
    <location>
        <begin position="186"/>
        <end position="203"/>
    </location>
</feature>
<feature type="transmembrane region" description="Helical" evidence="1">
    <location>
        <begin position="239"/>
        <end position="263"/>
    </location>
</feature>
<dbReference type="Proteomes" id="UP001209878">
    <property type="component" value="Unassembled WGS sequence"/>
</dbReference>
<reference evidence="2" key="1">
    <citation type="journal article" date="2023" name="Mol. Biol. Evol.">
        <title>Third-Generation Sequencing Reveals the Adaptive Role of the Epigenome in Three Deep-Sea Polychaetes.</title>
        <authorList>
            <person name="Perez M."/>
            <person name="Aroh O."/>
            <person name="Sun Y."/>
            <person name="Lan Y."/>
            <person name="Juniper S.K."/>
            <person name="Young C.R."/>
            <person name="Angers B."/>
            <person name="Qian P.Y."/>
        </authorList>
    </citation>
    <scope>NUCLEOTIDE SEQUENCE</scope>
    <source>
        <strain evidence="2">R07B-5</strain>
    </source>
</reference>
<protein>
    <submittedName>
        <fullName evidence="2">Uncharacterized protein</fullName>
    </submittedName>
</protein>
<dbReference type="AlphaFoldDB" id="A0AAD9KG63"/>
<keyword evidence="1" id="KW-0812">Transmembrane</keyword>
<comment type="caution">
    <text evidence="2">The sequence shown here is derived from an EMBL/GenBank/DDBJ whole genome shotgun (WGS) entry which is preliminary data.</text>
</comment>
<dbReference type="EMBL" id="JAODUO010001145">
    <property type="protein sequence ID" value="KAK2170609.1"/>
    <property type="molecule type" value="Genomic_DNA"/>
</dbReference>
<gene>
    <name evidence="2" type="ORF">NP493_1147g00021</name>
</gene>
<accession>A0AAD9KG63</accession>
<name>A0AAD9KG63_RIDPI</name>